<protein>
    <submittedName>
        <fullName evidence="1">Uncharacterized protein</fullName>
    </submittedName>
</protein>
<reference evidence="1" key="1">
    <citation type="submission" date="2017-07" db="EMBL/GenBank/DDBJ databases">
        <title>Taro Niue Genome Assembly and Annotation.</title>
        <authorList>
            <person name="Atibalentja N."/>
            <person name="Keating K."/>
            <person name="Fields C.J."/>
        </authorList>
    </citation>
    <scope>NUCLEOTIDE SEQUENCE</scope>
    <source>
        <strain evidence="1">Niue_2</strain>
        <tissue evidence="1">Leaf</tissue>
    </source>
</reference>
<sequence>MSVLDYEARFAELSMYAPHIIADERRREKKFVMGLHPSLRTSLVALDHKTMEEALSAACRQESEMELYIEKKKATLKRPSTPFQRQEKKKKSIGDIQVSTPTRAPFYAGGQSMNNKPECVHCGKRHGGKECWAITGESEAQVIEAELNFISGGDYEVQEEEQVEDENASE</sequence>
<dbReference type="AlphaFoldDB" id="A0A843USR5"/>
<gene>
    <name evidence="1" type="ORF">Taro_018975</name>
</gene>
<dbReference type="EMBL" id="NMUH01000900">
    <property type="protein sequence ID" value="MQL86441.1"/>
    <property type="molecule type" value="Genomic_DNA"/>
</dbReference>
<comment type="caution">
    <text evidence="1">The sequence shown here is derived from an EMBL/GenBank/DDBJ whole genome shotgun (WGS) entry which is preliminary data.</text>
</comment>
<proteinExistence type="predicted"/>
<keyword evidence="2" id="KW-1185">Reference proteome</keyword>
<evidence type="ECO:0000313" key="1">
    <source>
        <dbReference type="EMBL" id="MQL86441.1"/>
    </source>
</evidence>
<organism evidence="1 2">
    <name type="scientific">Colocasia esculenta</name>
    <name type="common">Wild taro</name>
    <name type="synonym">Arum esculentum</name>
    <dbReference type="NCBI Taxonomy" id="4460"/>
    <lineage>
        <taxon>Eukaryota</taxon>
        <taxon>Viridiplantae</taxon>
        <taxon>Streptophyta</taxon>
        <taxon>Embryophyta</taxon>
        <taxon>Tracheophyta</taxon>
        <taxon>Spermatophyta</taxon>
        <taxon>Magnoliopsida</taxon>
        <taxon>Liliopsida</taxon>
        <taxon>Araceae</taxon>
        <taxon>Aroideae</taxon>
        <taxon>Colocasieae</taxon>
        <taxon>Colocasia</taxon>
    </lineage>
</organism>
<dbReference type="Proteomes" id="UP000652761">
    <property type="component" value="Unassembled WGS sequence"/>
</dbReference>
<accession>A0A843USR5</accession>
<name>A0A843USR5_COLES</name>
<evidence type="ECO:0000313" key="2">
    <source>
        <dbReference type="Proteomes" id="UP000652761"/>
    </source>
</evidence>